<comment type="caution">
    <text evidence="2">The sequence shown here is derived from an EMBL/GenBank/DDBJ whole genome shotgun (WGS) entry which is preliminary data.</text>
</comment>
<reference evidence="2 3" key="1">
    <citation type="journal article" date="2020" name="Arch. Microbiol.">
        <title>Bradyrhizobium campsiandrae sp. nov., a nitrogen-fixing bacterial strain isolated from a native leguminous tree from the Amazon adapted to flooded conditions.</title>
        <authorList>
            <person name="Cabral Michel D."/>
            <person name="Martins da Costa E."/>
            <person name="Azarias Guimaraes A."/>
            <person name="Soares de Carvalho T."/>
            <person name="Santos de Castro Caputo P."/>
            <person name="Willems A."/>
            <person name="de Souza Moreira F.M."/>
        </authorList>
    </citation>
    <scope>NUCLEOTIDE SEQUENCE [LARGE SCALE GENOMIC DNA]</scope>
    <source>
        <strain evidence="3">INPA 384B</strain>
    </source>
</reference>
<name>A0ABR7UDN4_9BRAD</name>
<dbReference type="EMBL" id="JAATTO010000044">
    <property type="protein sequence ID" value="MBC9981982.1"/>
    <property type="molecule type" value="Genomic_DNA"/>
</dbReference>
<accession>A0ABR7UDN4</accession>
<sequence>MYQSLLFSPLKSSCCRRHCERSEAIESGLPAAEIGRDCPPKTLRMISDHGAQARGHGLKAVRQRSQRGTRPGDGPQYRPGICPWRSSPSGNFAAVLLPQAGGLWNFWQVQGRSAGIRALDLS</sequence>
<gene>
    <name evidence="2" type="ORF">HA482_27600</name>
</gene>
<evidence type="ECO:0000313" key="3">
    <source>
        <dbReference type="Proteomes" id="UP000639516"/>
    </source>
</evidence>
<feature type="region of interest" description="Disordered" evidence="1">
    <location>
        <begin position="54"/>
        <end position="80"/>
    </location>
</feature>
<evidence type="ECO:0000256" key="1">
    <source>
        <dbReference type="SAM" id="MobiDB-lite"/>
    </source>
</evidence>
<dbReference type="Proteomes" id="UP000639516">
    <property type="component" value="Unassembled WGS sequence"/>
</dbReference>
<protein>
    <submittedName>
        <fullName evidence="2">Uncharacterized protein</fullName>
    </submittedName>
</protein>
<keyword evidence="3" id="KW-1185">Reference proteome</keyword>
<feature type="compositionally biased region" description="Basic residues" evidence="1">
    <location>
        <begin position="56"/>
        <end position="67"/>
    </location>
</feature>
<proteinExistence type="predicted"/>
<organism evidence="2 3">
    <name type="scientific">Bradyrhizobium campsiandrae</name>
    <dbReference type="NCBI Taxonomy" id="1729892"/>
    <lineage>
        <taxon>Bacteria</taxon>
        <taxon>Pseudomonadati</taxon>
        <taxon>Pseudomonadota</taxon>
        <taxon>Alphaproteobacteria</taxon>
        <taxon>Hyphomicrobiales</taxon>
        <taxon>Nitrobacteraceae</taxon>
        <taxon>Bradyrhizobium</taxon>
    </lineage>
</organism>
<dbReference type="RefSeq" id="WP_188103635.1">
    <property type="nucleotide sequence ID" value="NZ_JAANIH010000034.1"/>
</dbReference>
<evidence type="ECO:0000313" key="2">
    <source>
        <dbReference type="EMBL" id="MBC9981982.1"/>
    </source>
</evidence>